<keyword evidence="6" id="KW-1185">Reference proteome</keyword>
<dbReference type="GeneID" id="52036048"/>
<dbReference type="EMBL" id="VDBS01000087">
    <property type="protein sequence ID" value="TNB55170.1"/>
    <property type="molecule type" value="Genomic_DNA"/>
</dbReference>
<dbReference type="AlphaFoldDB" id="A0AAX2UG78"/>
<dbReference type="EMBL" id="VRMA01000033">
    <property type="protein sequence ID" value="TXK58334.1"/>
    <property type="molecule type" value="Genomic_DNA"/>
</dbReference>
<feature type="domain" description="Flagellar Assembly Protein A N-terminal region" evidence="2">
    <location>
        <begin position="127"/>
        <end position="244"/>
    </location>
</feature>
<reference evidence="3 5" key="1">
    <citation type="submission" date="2019-05" db="EMBL/GenBank/DDBJ databases">
        <title>Draft genomes of eight strains of Campylobacter helveticus isolated from cats and a dog in New Zealand.</title>
        <authorList>
            <person name="Bojanic K."/>
            <person name="Midwinter A.C."/>
            <person name="Biggs P.J."/>
            <person name="Acke E."/>
            <person name="Cornelius A.J."/>
            <person name="Marshall J.C."/>
        </authorList>
    </citation>
    <scope>NUCLEOTIDE SEQUENCE [LARGE SCALE GENOMIC DNA]</scope>
    <source>
        <strain evidence="3 5">ACP123b</strain>
    </source>
</reference>
<sequence length="616" mass="71870">MQRWEKFVFQNKTIQVANPFETLKFEQAKWDFELDFRILDFVTFGTKKFPQRSKIYTQDELEVFYADDFFVKNYDVIYQEFKIEIFTKIKDNPFKFALKTNANLTLLKVCLDYENFELNLDLKEDLRQALYQTLIKHKILIIRLDKELEDNLDKCVRLLKENKAKGFEFVVANGVSEIKHQSAELIFHRNIEEIVCEDKGYDEGDYSKPVKKDELLFEFIHKKLGREGRNLRGELLKIAPSEEVLNFIELKDDSIYVENLPDRLQYFSANYGFLTKDIGGFSVRNSLKVSRVDLKNTGSIKADLNEEVNIEVANKNFNDDAVKSGIVNIKAANVNIEGHIGATKLEAAKLQIAGATHAKSKIYAKTAFIANHKGSFEGDIVFVNNLERGEIKAKNVYVKRCIASRIEADNIFVEDLFMDNKLYPKKNLVILKNIKANNFIKVSPEIFINNECKDEIKELEALLYRLDVKLANLLKQKQNFYAYLVKNQARIIKLRKSENIHNIDVKIMELYEGVLARYEEEVLEYKKLIKLRFEIKRRLKSLSNMVFKAKIYIQSKPKDEDNILEFASDGKSFCLELKQTGFYHLETSGIKREVEYDESEINVLKTPFLEFLQEES</sequence>
<evidence type="ECO:0000313" key="4">
    <source>
        <dbReference type="EMBL" id="TXK58334.1"/>
    </source>
</evidence>
<protein>
    <submittedName>
        <fullName evidence="3">DUF342 domain-containing protein</fullName>
    </submittedName>
</protein>
<evidence type="ECO:0000259" key="2">
    <source>
        <dbReference type="Pfam" id="PF20250"/>
    </source>
</evidence>
<evidence type="ECO:0000256" key="1">
    <source>
        <dbReference type="SAM" id="Coils"/>
    </source>
</evidence>
<dbReference type="Proteomes" id="UP000306813">
    <property type="component" value="Unassembled WGS sequence"/>
</dbReference>
<evidence type="ECO:0000313" key="6">
    <source>
        <dbReference type="Proteomes" id="UP000321317"/>
    </source>
</evidence>
<dbReference type="Pfam" id="PF20250">
    <property type="entry name" value="FapA_N"/>
    <property type="match status" value="1"/>
</dbReference>
<evidence type="ECO:0000313" key="3">
    <source>
        <dbReference type="EMBL" id="TNB55170.1"/>
    </source>
</evidence>
<dbReference type="InterPro" id="IPR046866">
    <property type="entry name" value="FapA_N"/>
</dbReference>
<dbReference type="Proteomes" id="UP000321317">
    <property type="component" value="Unassembled WGS sequence"/>
</dbReference>
<accession>A0AAX2UG78</accession>
<keyword evidence="1" id="KW-0175">Coiled coil</keyword>
<proteinExistence type="predicted"/>
<dbReference type="RefSeq" id="WP_082199071.1">
    <property type="nucleotide sequence ID" value="NZ_CP020478.1"/>
</dbReference>
<evidence type="ECO:0000313" key="5">
    <source>
        <dbReference type="Proteomes" id="UP000306813"/>
    </source>
</evidence>
<organism evidence="3 5">
    <name type="scientific">Campylobacter helveticus</name>
    <dbReference type="NCBI Taxonomy" id="28898"/>
    <lineage>
        <taxon>Bacteria</taxon>
        <taxon>Pseudomonadati</taxon>
        <taxon>Campylobacterota</taxon>
        <taxon>Epsilonproteobacteria</taxon>
        <taxon>Campylobacterales</taxon>
        <taxon>Campylobacteraceae</taxon>
        <taxon>Campylobacter</taxon>
    </lineage>
</organism>
<comment type="caution">
    <text evidence="3">The sequence shown here is derived from an EMBL/GenBank/DDBJ whole genome shotgun (WGS) entry which is preliminary data.</text>
</comment>
<name>A0AAX2UG78_9BACT</name>
<gene>
    <name evidence="3" type="ORF">FDW42_09530</name>
    <name evidence="4" type="ORF">FVD16_03400</name>
</gene>
<feature type="coiled-coil region" evidence="1">
    <location>
        <begin position="449"/>
        <end position="476"/>
    </location>
</feature>
<reference evidence="4 6" key="2">
    <citation type="submission" date="2019-08" db="EMBL/GenBank/DDBJ databases">
        <title>Rapid identification of Enteric Bacteria from Whole Genome Sequences (WGS) using Average Nucleotide Identity (ANI).</title>
        <authorList>
            <person name="Lane C."/>
        </authorList>
    </citation>
    <scope>NUCLEOTIDE SEQUENCE [LARGE SCALE GENOMIC DNA]</scope>
    <source>
        <strain evidence="4 6">D4984</strain>
    </source>
</reference>